<comment type="caution">
    <text evidence="3">The sequence shown here is derived from an EMBL/GenBank/DDBJ whole genome shotgun (WGS) entry which is preliminary data.</text>
</comment>
<evidence type="ECO:0000256" key="1">
    <source>
        <dbReference type="SAM" id="Coils"/>
    </source>
</evidence>
<sequence length="431" mass="49913">MGFKNLIQLKPKESLSKINDEEVPQEVRKRTYHETGFRHSSRNMGNSQTLGICLDAVYAKFENEEKELNHKQEELKRPYFQEQRAKESEIKGFQVAIDNANENIKQKEDKNQDIKDSIKELKFEITDLPLNPEVYGVPAKKGASAKFWIGLTVLIPITVYLFMFYASVVYSAMEKQFTYDDLRWYVPNAILLAAEDGFQALATVIFAPFIFIGLGYLIHMFYQKKKLISYFKLAGVVLATLAFDVLLAFFVEKKLWELNVVDENASFGFSEAMQSQEFWLIIFLGFIAYLIWGFIFDFVMEENKEKDKVKNAIRKRNEQIEIHQEQIHDNTVKIDELKSLIRTIKEKISVANGRIHELQSIIDGTIIPTAEYKLYASEYLQGWLTFVNEQLPIAKSEKDNLITACIDVNKLHLDAVGVRQDYQNTVFTKTL</sequence>
<accession>A0ABT8WZK7</accession>
<organism evidence="3 4">
    <name type="scientific">Flavivirga amylovorans</name>
    <dbReference type="NCBI Taxonomy" id="870486"/>
    <lineage>
        <taxon>Bacteria</taxon>
        <taxon>Pseudomonadati</taxon>
        <taxon>Bacteroidota</taxon>
        <taxon>Flavobacteriia</taxon>
        <taxon>Flavobacteriales</taxon>
        <taxon>Flavobacteriaceae</taxon>
        <taxon>Flavivirga</taxon>
    </lineage>
</organism>
<dbReference type="Proteomes" id="UP001176891">
    <property type="component" value="Unassembled WGS sequence"/>
</dbReference>
<feature type="coiled-coil region" evidence="1">
    <location>
        <begin position="299"/>
        <end position="326"/>
    </location>
</feature>
<dbReference type="EMBL" id="JAUOEM010000002">
    <property type="protein sequence ID" value="MDO5987116.1"/>
    <property type="molecule type" value="Genomic_DNA"/>
</dbReference>
<reference evidence="3" key="1">
    <citation type="submission" date="2023-07" db="EMBL/GenBank/DDBJ databases">
        <title>Two novel species in the genus Flavivirga.</title>
        <authorList>
            <person name="Kwon K."/>
        </authorList>
    </citation>
    <scope>NUCLEOTIDE SEQUENCE</scope>
    <source>
        <strain evidence="3">KACC 14157</strain>
    </source>
</reference>
<evidence type="ECO:0000256" key="2">
    <source>
        <dbReference type="SAM" id="Phobius"/>
    </source>
</evidence>
<feature type="transmembrane region" description="Helical" evidence="2">
    <location>
        <begin position="230"/>
        <end position="251"/>
    </location>
</feature>
<protein>
    <submittedName>
        <fullName evidence="3">Beta-carotene 15,15'-monooxygenase</fullName>
    </submittedName>
</protein>
<keyword evidence="2" id="KW-1133">Transmembrane helix</keyword>
<evidence type="ECO:0000313" key="4">
    <source>
        <dbReference type="Proteomes" id="UP001176891"/>
    </source>
</evidence>
<keyword evidence="4" id="KW-1185">Reference proteome</keyword>
<keyword evidence="2" id="KW-0472">Membrane</keyword>
<feature type="coiled-coil region" evidence="1">
    <location>
        <begin position="54"/>
        <end position="124"/>
    </location>
</feature>
<feature type="transmembrane region" description="Helical" evidence="2">
    <location>
        <begin position="147"/>
        <end position="173"/>
    </location>
</feature>
<dbReference type="RefSeq" id="WP_303281661.1">
    <property type="nucleotide sequence ID" value="NZ_BAABCZ010000005.1"/>
</dbReference>
<feature type="transmembrane region" description="Helical" evidence="2">
    <location>
        <begin position="278"/>
        <end position="300"/>
    </location>
</feature>
<keyword evidence="2" id="KW-0812">Transmembrane</keyword>
<feature type="transmembrane region" description="Helical" evidence="2">
    <location>
        <begin position="198"/>
        <end position="218"/>
    </location>
</feature>
<proteinExistence type="predicted"/>
<name>A0ABT8WZK7_9FLAO</name>
<keyword evidence="1" id="KW-0175">Coiled coil</keyword>
<evidence type="ECO:0000313" key="3">
    <source>
        <dbReference type="EMBL" id="MDO5987116.1"/>
    </source>
</evidence>
<gene>
    <name evidence="3" type="ORF">Q4Q39_06800</name>
</gene>